<reference evidence="1 2" key="1">
    <citation type="submission" date="2014-03" db="EMBL/GenBank/DDBJ databases">
        <title>Bradyrhizobium valentinum sp. nov., isolated from effective nodules of Lupinus mariae-josephae, a lupine endemic of basic-lime soils in Eastern Spain.</title>
        <authorList>
            <person name="Duran D."/>
            <person name="Rey L."/>
            <person name="Navarro A."/>
            <person name="Busquets A."/>
            <person name="Imperial J."/>
            <person name="Ruiz-Argueso T."/>
        </authorList>
    </citation>
    <scope>NUCLEOTIDE SEQUENCE [LARGE SCALE GENOMIC DNA]</scope>
    <source>
        <strain evidence="1 2">LmjM3</strain>
    </source>
</reference>
<evidence type="ECO:0000313" key="1">
    <source>
        <dbReference type="EMBL" id="KRR07776.1"/>
    </source>
</evidence>
<keyword evidence="2" id="KW-1185">Reference proteome</keyword>
<name>A0A0R3LS95_9BRAD</name>
<organism evidence="1 2">
    <name type="scientific">Bradyrhizobium valentinum</name>
    <dbReference type="NCBI Taxonomy" id="1518501"/>
    <lineage>
        <taxon>Bacteria</taxon>
        <taxon>Pseudomonadati</taxon>
        <taxon>Pseudomonadota</taxon>
        <taxon>Alphaproteobacteria</taxon>
        <taxon>Hyphomicrobiales</taxon>
        <taxon>Nitrobacteraceae</taxon>
        <taxon>Bradyrhizobium</taxon>
    </lineage>
</organism>
<sequence>MLSRVRNHFRGAKFARMSSGTYCVIRDLGLVKGGKGMRHHEVLVTFSLRALWRRMGDVVRDAVGTKKRSAWLQRIPEPMSENASQP</sequence>
<protein>
    <submittedName>
        <fullName evidence="1">Uncharacterized protein</fullName>
    </submittedName>
</protein>
<evidence type="ECO:0000313" key="2">
    <source>
        <dbReference type="Proteomes" id="UP000051913"/>
    </source>
</evidence>
<dbReference type="EMBL" id="LLXX01000090">
    <property type="protein sequence ID" value="KRR07776.1"/>
    <property type="molecule type" value="Genomic_DNA"/>
</dbReference>
<dbReference type="AlphaFoldDB" id="A0A0R3LS95"/>
<dbReference type="Proteomes" id="UP000051913">
    <property type="component" value="Unassembled WGS sequence"/>
</dbReference>
<gene>
    <name evidence="1" type="ORF">CP49_07055</name>
</gene>
<proteinExistence type="predicted"/>
<accession>A0A0R3LS95</accession>
<comment type="caution">
    <text evidence="1">The sequence shown here is derived from an EMBL/GenBank/DDBJ whole genome shotgun (WGS) entry which is preliminary data.</text>
</comment>